<dbReference type="SUPFAM" id="SSF101967">
    <property type="entry name" value="Adhesin YadA, collagen-binding domain"/>
    <property type="match status" value="2"/>
</dbReference>
<evidence type="ECO:0000313" key="3">
    <source>
        <dbReference type="Proteomes" id="UP001487305"/>
    </source>
</evidence>
<dbReference type="InterPro" id="IPR023908">
    <property type="entry name" value="xxxLxxG_rpt"/>
</dbReference>
<dbReference type="RefSeq" id="WP_349227011.1">
    <property type="nucleotide sequence ID" value="NZ_JBBNOP010000001.1"/>
</dbReference>
<dbReference type="EMBL" id="JBBNOP010000001">
    <property type="protein sequence ID" value="MEQ3361448.1"/>
    <property type="molecule type" value="Genomic_DNA"/>
</dbReference>
<accession>A0ABV1J8Q0</accession>
<protein>
    <submittedName>
        <fullName evidence="2">Uncharacterized protein</fullName>
    </submittedName>
</protein>
<organism evidence="2 3">
    <name type="scientific">Raoultibacter massiliensis</name>
    <dbReference type="NCBI Taxonomy" id="1852371"/>
    <lineage>
        <taxon>Bacteria</taxon>
        <taxon>Bacillati</taxon>
        <taxon>Actinomycetota</taxon>
        <taxon>Coriobacteriia</taxon>
        <taxon>Eggerthellales</taxon>
        <taxon>Eggerthellaceae</taxon>
        <taxon>Raoultibacter</taxon>
    </lineage>
</organism>
<proteinExistence type="predicted"/>
<reference evidence="2 3" key="1">
    <citation type="submission" date="2024-04" db="EMBL/GenBank/DDBJ databases">
        <title>Human intestinal bacterial collection.</title>
        <authorList>
            <person name="Pauvert C."/>
            <person name="Hitch T.C.A."/>
            <person name="Clavel T."/>
        </authorList>
    </citation>
    <scope>NUCLEOTIDE SEQUENCE [LARGE SCALE GENOMIC DNA]</scope>
    <source>
        <strain evidence="2 3">CLA-KB-H42</strain>
    </source>
</reference>
<name>A0ABV1J8Q0_9ACTN</name>
<gene>
    <name evidence="2" type="ORF">AAA083_00500</name>
</gene>
<dbReference type="InterPro" id="IPR011049">
    <property type="entry name" value="Serralysin-like_metalloprot_C"/>
</dbReference>
<evidence type="ECO:0000313" key="2">
    <source>
        <dbReference type="EMBL" id="MEQ3361448.1"/>
    </source>
</evidence>
<comment type="caution">
    <text evidence="2">The sequence shown here is derived from an EMBL/GenBank/DDBJ whole genome shotgun (WGS) entry which is preliminary data.</text>
</comment>
<sequence length="592" mass="59145">MNDAKKSNRLLRIALSGSLAIALSFGALGVSSLKSAGAEEKGRSGVAGQAESADGSTGLPGEGSSAASGSGQNATPKDEVVYARLAGDGSVDSIYVVNVLNPEKPGEVTDYGDYSAVTNLTDTGAIEQSGDAVTVDVTGESLSYQGDLASKNLPWEVSVAYSLDGKAIDASELGGKSGKLEVKIETKRSDAVDAVFFENYLLQITLVFASDKSSNVAAPDGQIALAGSNTQVTFTGMPGKDGSFAATADVTDFEMDGVSLAAVPFSMVIDSPDKGELLSGFTQLSDGVGQLSDGASQLASGAQSLSSGAGEMASGISGIADGVSGIASGAGDLASGTSSIASGLEAYQQALEGQAQQSQGSVIDTSAQRQAYQTALQTYVAAFAVAYHDANPDATSQEAAMGAAGQATAAQAGELQQAFEALVAVEAANAAYTAVSQSLSAAASGLGSADDPNGLVGGIKALALGASSLASGADELAGGAASAATGANSLSSGAGDLAGGAGELADGTSSLYTEIQAMPDTVSEEIDTMIAEYSKSDFEPTSFTSSKNTDVTLVQFVMATEPIVAPEQDEPEPEMEEGSFWDRFLALFGIGN</sequence>
<dbReference type="Proteomes" id="UP001487305">
    <property type="component" value="Unassembled WGS sequence"/>
</dbReference>
<dbReference type="NCBIfam" id="TIGR03057">
    <property type="entry name" value="xxxLxxG_by_4"/>
    <property type="match status" value="3"/>
</dbReference>
<feature type="region of interest" description="Disordered" evidence="1">
    <location>
        <begin position="39"/>
        <end position="75"/>
    </location>
</feature>
<keyword evidence="3" id="KW-1185">Reference proteome</keyword>
<feature type="compositionally biased region" description="Low complexity" evidence="1">
    <location>
        <begin position="62"/>
        <end position="71"/>
    </location>
</feature>
<evidence type="ECO:0000256" key="1">
    <source>
        <dbReference type="SAM" id="MobiDB-lite"/>
    </source>
</evidence>
<dbReference type="Gene3D" id="1.10.287.950">
    <property type="entry name" value="Methyl-accepting chemotaxis protein"/>
    <property type="match status" value="1"/>
</dbReference>